<dbReference type="SUPFAM" id="SSF110221">
    <property type="entry name" value="AbfB domain"/>
    <property type="match status" value="1"/>
</dbReference>
<feature type="active site" description="Proton donor" evidence="6">
    <location>
        <position position="220"/>
    </location>
</feature>
<dbReference type="PANTHER" id="PTHR43772">
    <property type="entry name" value="ENDO-1,4-BETA-XYLANASE"/>
    <property type="match status" value="1"/>
</dbReference>
<dbReference type="CDD" id="cd18618">
    <property type="entry name" value="GH43_Xsa43E-like"/>
    <property type="match status" value="1"/>
</dbReference>
<dbReference type="Pfam" id="PF05270">
    <property type="entry name" value="AbfB"/>
    <property type="match status" value="1"/>
</dbReference>
<comment type="caution">
    <text evidence="10">The sequence shown here is derived from an EMBL/GenBank/DDBJ whole genome shotgun (WGS) entry which is preliminary data.</text>
</comment>
<dbReference type="GO" id="GO:0046373">
    <property type="term" value="P:L-arabinose metabolic process"/>
    <property type="evidence" value="ECO:0007669"/>
    <property type="project" value="InterPro"/>
</dbReference>
<dbReference type="InterPro" id="IPR052176">
    <property type="entry name" value="Glycosyl_Hydrlase_43_Enz"/>
</dbReference>
<dbReference type="GO" id="GO:0046556">
    <property type="term" value="F:alpha-L-arabinofuranosidase activity"/>
    <property type="evidence" value="ECO:0007669"/>
    <property type="project" value="InterPro"/>
</dbReference>
<dbReference type="InterPro" id="IPR023296">
    <property type="entry name" value="Glyco_hydro_beta-prop_sf"/>
</dbReference>
<dbReference type="PANTHER" id="PTHR43772:SF2">
    <property type="entry name" value="PUTATIVE (AFU_ORTHOLOGUE AFUA_2G04480)-RELATED"/>
    <property type="match status" value="1"/>
</dbReference>
<gene>
    <name evidence="10" type="ORF">CWE14_09895</name>
</gene>
<dbReference type="GO" id="GO:0045493">
    <property type="term" value="P:xylan catabolic process"/>
    <property type="evidence" value="ECO:0007669"/>
    <property type="project" value="UniProtKB-KW"/>
</dbReference>
<protein>
    <submittedName>
        <fullName evidence="10">Xylosidase/arabinosidase</fullName>
    </submittedName>
</protein>
<evidence type="ECO:0000256" key="2">
    <source>
        <dbReference type="ARBA" id="ARBA00022651"/>
    </source>
</evidence>
<dbReference type="InterPro" id="IPR006710">
    <property type="entry name" value="Glyco_hydro_43"/>
</dbReference>
<dbReference type="Gene3D" id="2.115.10.20">
    <property type="entry name" value="Glycosyl hydrolase domain, family 43"/>
    <property type="match status" value="1"/>
</dbReference>
<keyword evidence="5 8" id="KW-0326">Glycosidase</keyword>
<evidence type="ECO:0000259" key="9">
    <source>
        <dbReference type="Pfam" id="PF05270"/>
    </source>
</evidence>
<dbReference type="Pfam" id="PF04616">
    <property type="entry name" value="Glyco_hydro_43"/>
    <property type="match status" value="1"/>
</dbReference>
<evidence type="ECO:0000256" key="1">
    <source>
        <dbReference type="ARBA" id="ARBA00009865"/>
    </source>
</evidence>
<evidence type="ECO:0000313" key="11">
    <source>
        <dbReference type="Proteomes" id="UP000287823"/>
    </source>
</evidence>
<evidence type="ECO:0000256" key="6">
    <source>
        <dbReference type="PIRSR" id="PIRSR606710-1"/>
    </source>
</evidence>
<dbReference type="InterPro" id="IPR007934">
    <property type="entry name" value="AbfB_ABD"/>
</dbReference>
<dbReference type="InterPro" id="IPR036195">
    <property type="entry name" value="AbfB_ABD_sf"/>
</dbReference>
<keyword evidence="2" id="KW-0624">Polysaccharide degradation</keyword>
<keyword evidence="11" id="KW-1185">Reference proteome</keyword>
<evidence type="ECO:0000256" key="5">
    <source>
        <dbReference type="ARBA" id="ARBA00023295"/>
    </source>
</evidence>
<keyword evidence="4" id="KW-0119">Carbohydrate metabolism</keyword>
<name>A0A432WF97_9GAMM</name>
<reference evidence="10 11" key="1">
    <citation type="journal article" date="2011" name="Front. Microbiol.">
        <title>Genomic signatures of strain selection and enhancement in Bacillus atrophaeus var. globigii, a historical biowarfare simulant.</title>
        <authorList>
            <person name="Gibbons H.S."/>
            <person name="Broomall S.M."/>
            <person name="McNew L.A."/>
            <person name="Daligault H."/>
            <person name="Chapman C."/>
            <person name="Bruce D."/>
            <person name="Karavis M."/>
            <person name="Krepps M."/>
            <person name="McGregor P.A."/>
            <person name="Hong C."/>
            <person name="Park K.H."/>
            <person name="Akmal A."/>
            <person name="Feldman A."/>
            <person name="Lin J.S."/>
            <person name="Chang W.E."/>
            <person name="Higgs B.W."/>
            <person name="Demirev P."/>
            <person name="Lindquist J."/>
            <person name="Liem A."/>
            <person name="Fochler E."/>
            <person name="Read T.D."/>
            <person name="Tapia R."/>
            <person name="Johnson S."/>
            <person name="Bishop-Lilly K.A."/>
            <person name="Detter C."/>
            <person name="Han C."/>
            <person name="Sozhamannan S."/>
            <person name="Rosenzweig C.N."/>
            <person name="Skowronski E.W."/>
        </authorList>
    </citation>
    <scope>NUCLEOTIDE SEQUENCE [LARGE SCALE GENOMIC DNA]</scope>
    <source>
        <strain evidence="10 11">Y4G10-17</strain>
    </source>
</reference>
<evidence type="ECO:0000256" key="3">
    <source>
        <dbReference type="ARBA" id="ARBA00022801"/>
    </source>
</evidence>
<evidence type="ECO:0000256" key="7">
    <source>
        <dbReference type="PIRSR" id="PIRSR606710-2"/>
    </source>
</evidence>
<evidence type="ECO:0000256" key="4">
    <source>
        <dbReference type="ARBA" id="ARBA00023277"/>
    </source>
</evidence>
<dbReference type="Proteomes" id="UP000287823">
    <property type="component" value="Unassembled WGS sequence"/>
</dbReference>
<dbReference type="SUPFAM" id="SSF75005">
    <property type="entry name" value="Arabinanase/levansucrase/invertase"/>
    <property type="match status" value="1"/>
</dbReference>
<comment type="similarity">
    <text evidence="1 8">Belongs to the glycosyl hydrolase 43 family.</text>
</comment>
<dbReference type="EMBL" id="PIPO01000004">
    <property type="protein sequence ID" value="RUO32450.1"/>
    <property type="molecule type" value="Genomic_DNA"/>
</dbReference>
<dbReference type="RefSeq" id="WP_126799228.1">
    <property type="nucleotide sequence ID" value="NZ_PIPO01000004.1"/>
</dbReference>
<sequence length="460" mass="51492">MRYIWSGMVGGVLLSLSMAGVVLAGNPVIKDRFTADPATLVHDGRVYLYVGHDEAAEDGDFFVLREWSIYSSDNLKDWTLEGAVPRTTFDWGKNDTAWAAQAIERDGDFYWYVTVLNDDPDPAKQGFAIGVAKADNPVDGWQDAIGEPLVSPDMTQSPEFMGDEPWDNIDPTVFIDNDGQAYLYWGNTHLYYARLKDNMVELDGDIHQVEIQNMPGTFTEAPWLHEYQGQYYLSFAMNYPEELAYAVSDSPAGPWEYQGLIMDVLDDSGTSHQAVLEYEDKSYLVYHTAALPTGGNYRRSVSIEHLHYNDDGSIQKITPTAVGIHYEARKIEVKNGIGMMSYQSDDAAFIATEADDTYQQWHLNSLQDSEHTLSFQPNTMPGFYLAKVAGELTIHKHDGSDEFTANATFERIDGLADNQWNSYRLVGDPDSYLMLKDGELVLGHPISAAEKAAATFRVVD</sequence>
<accession>A0A432WF97</accession>
<dbReference type="AlphaFoldDB" id="A0A432WF97"/>
<proteinExistence type="inferred from homology"/>
<keyword evidence="2" id="KW-0858">Xylan degradation</keyword>
<feature type="site" description="Important for catalytic activity, responsible for pKa modulation of the active site Glu and correct orientation of both the proton donor and substrate" evidence="7">
    <location>
        <position position="170"/>
    </location>
</feature>
<evidence type="ECO:0000313" key="10">
    <source>
        <dbReference type="EMBL" id="RUO32450.1"/>
    </source>
</evidence>
<dbReference type="Gene3D" id="2.80.10.50">
    <property type="match status" value="1"/>
</dbReference>
<organism evidence="10 11">
    <name type="scientific">Aliidiomarina soli</name>
    <dbReference type="NCBI Taxonomy" id="1928574"/>
    <lineage>
        <taxon>Bacteria</taxon>
        <taxon>Pseudomonadati</taxon>
        <taxon>Pseudomonadota</taxon>
        <taxon>Gammaproteobacteria</taxon>
        <taxon>Alteromonadales</taxon>
        <taxon>Idiomarinaceae</taxon>
        <taxon>Aliidiomarina</taxon>
    </lineage>
</organism>
<evidence type="ECO:0000256" key="8">
    <source>
        <dbReference type="RuleBase" id="RU361187"/>
    </source>
</evidence>
<feature type="domain" description="Alpha-L-arabinofuranosidase B arabinose-binding" evidence="9">
    <location>
        <begin position="352"/>
        <end position="457"/>
    </location>
</feature>
<keyword evidence="3 8" id="KW-0378">Hydrolase</keyword>
<feature type="active site" description="Proton acceptor" evidence="6">
    <location>
        <position position="53"/>
    </location>
</feature>